<feature type="compositionally biased region" description="Basic residues" evidence="1">
    <location>
        <begin position="41"/>
        <end position="53"/>
    </location>
</feature>
<evidence type="ECO:0000313" key="4">
    <source>
        <dbReference type="Proteomes" id="UP001301769"/>
    </source>
</evidence>
<feature type="compositionally biased region" description="Polar residues" evidence="1">
    <location>
        <begin position="445"/>
        <end position="458"/>
    </location>
</feature>
<proteinExistence type="predicted"/>
<accession>A0AAN7B5W4</accession>
<dbReference type="Proteomes" id="UP001301769">
    <property type="component" value="Unassembled WGS sequence"/>
</dbReference>
<dbReference type="Pfam" id="PF25560">
    <property type="entry name" value="DUF7932"/>
    <property type="match status" value="1"/>
</dbReference>
<evidence type="ECO:0000313" key="3">
    <source>
        <dbReference type="EMBL" id="KAK4211207.1"/>
    </source>
</evidence>
<keyword evidence="4" id="KW-1185">Reference proteome</keyword>
<feature type="region of interest" description="Disordered" evidence="1">
    <location>
        <begin position="1"/>
        <end position="60"/>
    </location>
</feature>
<comment type="caution">
    <text evidence="3">The sequence shown here is derived from an EMBL/GenBank/DDBJ whole genome shotgun (WGS) entry which is preliminary data.</text>
</comment>
<reference evidence="3" key="1">
    <citation type="journal article" date="2023" name="Mol. Phylogenet. Evol.">
        <title>Genome-scale phylogeny and comparative genomics of the fungal order Sordariales.</title>
        <authorList>
            <person name="Hensen N."/>
            <person name="Bonometti L."/>
            <person name="Westerberg I."/>
            <person name="Brannstrom I.O."/>
            <person name="Guillou S."/>
            <person name="Cros-Aarteil S."/>
            <person name="Calhoun S."/>
            <person name="Haridas S."/>
            <person name="Kuo A."/>
            <person name="Mondo S."/>
            <person name="Pangilinan J."/>
            <person name="Riley R."/>
            <person name="LaButti K."/>
            <person name="Andreopoulos B."/>
            <person name="Lipzen A."/>
            <person name="Chen C."/>
            <person name="Yan M."/>
            <person name="Daum C."/>
            <person name="Ng V."/>
            <person name="Clum A."/>
            <person name="Steindorff A."/>
            <person name="Ohm R.A."/>
            <person name="Martin F."/>
            <person name="Silar P."/>
            <person name="Natvig D.O."/>
            <person name="Lalanne C."/>
            <person name="Gautier V."/>
            <person name="Ament-Velasquez S.L."/>
            <person name="Kruys A."/>
            <person name="Hutchinson M.I."/>
            <person name="Powell A.J."/>
            <person name="Barry K."/>
            <person name="Miller A.N."/>
            <person name="Grigoriev I.V."/>
            <person name="Debuchy R."/>
            <person name="Gladieux P."/>
            <person name="Hiltunen Thoren M."/>
            <person name="Johannesson H."/>
        </authorList>
    </citation>
    <scope>NUCLEOTIDE SEQUENCE</scope>
    <source>
        <strain evidence="3">PSN293</strain>
    </source>
</reference>
<evidence type="ECO:0000259" key="2">
    <source>
        <dbReference type="Pfam" id="PF25560"/>
    </source>
</evidence>
<dbReference type="AlphaFoldDB" id="A0AAN7B5W4"/>
<protein>
    <recommendedName>
        <fullName evidence="2">DUF7932 domain-containing protein</fullName>
    </recommendedName>
</protein>
<feature type="domain" description="DUF7932" evidence="2">
    <location>
        <begin position="272"/>
        <end position="400"/>
    </location>
</feature>
<gene>
    <name evidence="3" type="ORF">QBC37DRAFT_389844</name>
</gene>
<reference evidence="3" key="2">
    <citation type="submission" date="2023-05" db="EMBL/GenBank/DDBJ databases">
        <authorList>
            <consortium name="Lawrence Berkeley National Laboratory"/>
            <person name="Steindorff A."/>
            <person name="Hensen N."/>
            <person name="Bonometti L."/>
            <person name="Westerberg I."/>
            <person name="Brannstrom I.O."/>
            <person name="Guillou S."/>
            <person name="Cros-Aarteil S."/>
            <person name="Calhoun S."/>
            <person name="Haridas S."/>
            <person name="Kuo A."/>
            <person name="Mondo S."/>
            <person name="Pangilinan J."/>
            <person name="Riley R."/>
            <person name="Labutti K."/>
            <person name="Andreopoulos B."/>
            <person name="Lipzen A."/>
            <person name="Chen C."/>
            <person name="Yanf M."/>
            <person name="Daum C."/>
            <person name="Ng V."/>
            <person name="Clum A."/>
            <person name="Ohm R."/>
            <person name="Martin F."/>
            <person name="Silar P."/>
            <person name="Natvig D."/>
            <person name="Lalanne C."/>
            <person name="Gautier V."/>
            <person name="Ament-Velasquez S.L."/>
            <person name="Kruys A."/>
            <person name="Hutchinson M.I."/>
            <person name="Powell A.J."/>
            <person name="Barry K."/>
            <person name="Miller A.N."/>
            <person name="Grigoriev I.V."/>
            <person name="Debuchy R."/>
            <person name="Gladieux P."/>
            <person name="Thoren M.H."/>
            <person name="Johannesson H."/>
        </authorList>
    </citation>
    <scope>NUCLEOTIDE SEQUENCE</scope>
    <source>
        <strain evidence="3">PSN293</strain>
    </source>
</reference>
<organism evidence="3 4">
    <name type="scientific">Rhypophila decipiens</name>
    <dbReference type="NCBI Taxonomy" id="261697"/>
    <lineage>
        <taxon>Eukaryota</taxon>
        <taxon>Fungi</taxon>
        <taxon>Dikarya</taxon>
        <taxon>Ascomycota</taxon>
        <taxon>Pezizomycotina</taxon>
        <taxon>Sordariomycetes</taxon>
        <taxon>Sordariomycetidae</taxon>
        <taxon>Sordariales</taxon>
        <taxon>Naviculisporaceae</taxon>
        <taxon>Rhypophila</taxon>
    </lineage>
</organism>
<dbReference type="InterPro" id="IPR057692">
    <property type="entry name" value="DUF7932"/>
</dbReference>
<name>A0AAN7B5W4_9PEZI</name>
<evidence type="ECO:0000256" key="1">
    <source>
        <dbReference type="SAM" id="MobiDB-lite"/>
    </source>
</evidence>
<sequence length="1069" mass="116187">MASKVSDTILISAAGNHGSDETQSWEDGSNHDSAGLGASGRHGRHAQHPKPGTRGREVRVRIKGCSPSGSVLVEREDHPSSPAKPVWSVSPAQDLLIDCRGGNGGRGGIGEDGQDGGEGLSGITATQWYDATAGGPGGHGGDAGRGTDGAMGGDGGHVYVTVREEDVDALLALRWNVDGGAGGAKGLHGQPGAGGRGGCGGSGCSWIETNGDGEVTTCGSRPGAPNGMNGYHGRAVNLPLSDGQSGTDGFCHIQLCRKGGAKAEMWSGRYELVVRSFDAIDENEDDIYEPGEFLIVENIVIQNVGRMPSPQINPLVIAIRRTSWLHPDVDCPIQLPLGIPPGATVRLSGSLGVLIGNEGRSRPSGVLFRAEDTVSLDVFSPRLKRRVPEFEGVRPVVYEYPVTTGQPKFLEAIAIGDRVKFSWQVNNKSSKPYGNAAKPRRQVRSRISNPDGTFNWMSKSDGKEESAPRGVTSSFEVLEKLEPNGGICVVQYLTVTASAEVFSLGTIKVQLFFADPHSDTDPSLGREVVHFSLEIQSILRLVDFIQQVLHLKTDILNLSLVGSLTFTGFGGQGQSSLLSRYKTIIIYASSFAYFQDGTRNPWVLIDPWEVSRLATAGTSFLFFYPHTADVDLKSLQRWARQVVLPAHEFSPMLLRDTLVEKPSEILRQLEECRPRAAAPVGEQRALPTLAVKKDIFRSLHSKAASKAKSVQQILAEQQPLRRFVVSPDEDPSVPNSIFVTMSEGLPHKAQIVILNPPKDPDTPADGSVLTAMVVLTIPYTDQCRIFWNMVISGPTRGTGMSVRAAYGGDGLEHLRGRGRPSTDEKIVDHKALELIAWPVTKQITSEISRFCHKAPWRDRLNKTYLLSQLPLLVTFFDTSPPPSYSSLSKESLQILNAVLAPALGVSAPISLGNWLRQNVLRIRNRKHKAHKTFHHVLDQLFDTLCAYGPYDHKILTKAKATAKKMLSEEEAAAKKALKSIKKENSACTAVDRARELCHRRLEEIVGVPRGSSDFIDLGDLAGVEKRSVYMSRDELNEERYQHEDHLAKMKSDATLSGKMLADMLTWGVY</sequence>
<dbReference type="EMBL" id="MU858154">
    <property type="protein sequence ID" value="KAK4211207.1"/>
    <property type="molecule type" value="Genomic_DNA"/>
</dbReference>
<feature type="region of interest" description="Disordered" evidence="1">
    <location>
        <begin position="432"/>
        <end position="469"/>
    </location>
</feature>